<accession>A0AAD5KCF2</accession>
<reference evidence="2" key="1">
    <citation type="journal article" date="2022" name="IScience">
        <title>Evolution of zygomycete secretomes and the origins of terrestrial fungal ecologies.</title>
        <authorList>
            <person name="Chang Y."/>
            <person name="Wang Y."/>
            <person name="Mondo S."/>
            <person name="Ahrendt S."/>
            <person name="Andreopoulos W."/>
            <person name="Barry K."/>
            <person name="Beard J."/>
            <person name="Benny G.L."/>
            <person name="Blankenship S."/>
            <person name="Bonito G."/>
            <person name="Cuomo C."/>
            <person name="Desiro A."/>
            <person name="Gervers K.A."/>
            <person name="Hundley H."/>
            <person name="Kuo A."/>
            <person name="LaButti K."/>
            <person name="Lang B.F."/>
            <person name="Lipzen A."/>
            <person name="O'Donnell K."/>
            <person name="Pangilinan J."/>
            <person name="Reynolds N."/>
            <person name="Sandor L."/>
            <person name="Smith M.E."/>
            <person name="Tsang A."/>
            <person name="Grigoriev I.V."/>
            <person name="Stajich J.E."/>
            <person name="Spatafora J.W."/>
        </authorList>
    </citation>
    <scope>NUCLEOTIDE SEQUENCE</scope>
    <source>
        <strain evidence="2">RSA 2281</strain>
    </source>
</reference>
<dbReference type="PANTHER" id="PTHR45856:SF24">
    <property type="entry name" value="FUNGAL LIPASE-LIKE DOMAIN-CONTAINING PROTEIN"/>
    <property type="match status" value="1"/>
</dbReference>
<proteinExistence type="predicted"/>
<feature type="domain" description="Fungal lipase-type" evidence="1">
    <location>
        <begin position="75"/>
        <end position="205"/>
    </location>
</feature>
<dbReference type="EMBL" id="JAIXMP010000010">
    <property type="protein sequence ID" value="KAI9266837.1"/>
    <property type="molecule type" value="Genomic_DNA"/>
</dbReference>
<dbReference type="SUPFAM" id="SSF53474">
    <property type="entry name" value="alpha/beta-Hydrolases"/>
    <property type="match status" value="1"/>
</dbReference>
<keyword evidence="3" id="KW-1185">Reference proteome</keyword>
<dbReference type="Pfam" id="PF01764">
    <property type="entry name" value="Lipase_3"/>
    <property type="match status" value="1"/>
</dbReference>
<evidence type="ECO:0000313" key="3">
    <source>
        <dbReference type="Proteomes" id="UP001209540"/>
    </source>
</evidence>
<dbReference type="InterPro" id="IPR029058">
    <property type="entry name" value="AB_hydrolase_fold"/>
</dbReference>
<reference evidence="2" key="2">
    <citation type="submission" date="2023-02" db="EMBL/GenBank/DDBJ databases">
        <authorList>
            <consortium name="DOE Joint Genome Institute"/>
            <person name="Mondo S.J."/>
            <person name="Chang Y."/>
            <person name="Wang Y."/>
            <person name="Ahrendt S."/>
            <person name="Andreopoulos W."/>
            <person name="Barry K."/>
            <person name="Beard J."/>
            <person name="Benny G.L."/>
            <person name="Blankenship S."/>
            <person name="Bonito G."/>
            <person name="Cuomo C."/>
            <person name="Desiro A."/>
            <person name="Gervers K.A."/>
            <person name="Hundley H."/>
            <person name="Kuo A."/>
            <person name="LaButti K."/>
            <person name="Lang B.F."/>
            <person name="Lipzen A."/>
            <person name="O'Donnell K."/>
            <person name="Pangilinan J."/>
            <person name="Reynolds N."/>
            <person name="Sandor L."/>
            <person name="Smith M.W."/>
            <person name="Tsang A."/>
            <person name="Grigoriev I.V."/>
            <person name="Stajich J.E."/>
            <person name="Spatafora J.W."/>
        </authorList>
    </citation>
    <scope>NUCLEOTIDE SEQUENCE</scope>
    <source>
        <strain evidence="2">RSA 2281</strain>
    </source>
</reference>
<organism evidence="2 3">
    <name type="scientific">Phascolomyces articulosus</name>
    <dbReference type="NCBI Taxonomy" id="60185"/>
    <lineage>
        <taxon>Eukaryota</taxon>
        <taxon>Fungi</taxon>
        <taxon>Fungi incertae sedis</taxon>
        <taxon>Mucoromycota</taxon>
        <taxon>Mucoromycotina</taxon>
        <taxon>Mucoromycetes</taxon>
        <taxon>Mucorales</taxon>
        <taxon>Lichtheimiaceae</taxon>
        <taxon>Phascolomyces</taxon>
    </lineage>
</organism>
<gene>
    <name evidence="2" type="ORF">BDA99DRAFT_546672</name>
</gene>
<dbReference type="CDD" id="cd00519">
    <property type="entry name" value="Lipase_3"/>
    <property type="match status" value="1"/>
</dbReference>
<dbReference type="InterPro" id="IPR051218">
    <property type="entry name" value="Sec_MonoDiacylglyc_Lipase"/>
</dbReference>
<dbReference type="Proteomes" id="UP001209540">
    <property type="component" value="Unassembled WGS sequence"/>
</dbReference>
<name>A0AAD5KCF2_9FUNG</name>
<dbReference type="AlphaFoldDB" id="A0AAD5KCF2"/>
<protein>
    <submittedName>
        <fullName evidence="2">Catalysis At the Interface: the anatomy of A conformational change in A triglyceride lipase</fullName>
    </submittedName>
</protein>
<sequence>MSLSVRNPTAAEMEDLEFHTALAANVYCSAVLPGGSWICPHCSKTRHLNVIETFSTILYDTNALVARDDNAKIIYVVFRGSASLQNWLANMNVVLTNYPGATSARVHAGFYNSYKDVQSRLMSVVRSQYNSNSDYAIHVTGHSLGGALSVLHALDLYENGITNVRLITQGQPRVGNTAFANYILSTNIPYMRAVNQRDVVPHVPDIGYRHAGEEFWRSTGFLGGIQVCPNGLETNDCANSIAPFTSFTDHTSYFGMTVGLCLR</sequence>
<dbReference type="Gene3D" id="3.40.50.1820">
    <property type="entry name" value="alpha/beta hydrolase"/>
    <property type="match status" value="1"/>
</dbReference>
<dbReference type="GO" id="GO:0006629">
    <property type="term" value="P:lipid metabolic process"/>
    <property type="evidence" value="ECO:0007669"/>
    <property type="project" value="InterPro"/>
</dbReference>
<dbReference type="InterPro" id="IPR002921">
    <property type="entry name" value="Fungal_lipase-type"/>
</dbReference>
<dbReference type="PANTHER" id="PTHR45856">
    <property type="entry name" value="ALPHA/BETA-HYDROLASES SUPERFAMILY PROTEIN"/>
    <property type="match status" value="1"/>
</dbReference>
<evidence type="ECO:0000313" key="2">
    <source>
        <dbReference type="EMBL" id="KAI9266837.1"/>
    </source>
</evidence>
<evidence type="ECO:0000259" key="1">
    <source>
        <dbReference type="Pfam" id="PF01764"/>
    </source>
</evidence>
<comment type="caution">
    <text evidence="2">The sequence shown here is derived from an EMBL/GenBank/DDBJ whole genome shotgun (WGS) entry which is preliminary data.</text>
</comment>